<dbReference type="EMBL" id="CACVKT020006659">
    <property type="protein sequence ID" value="CAC5403060.1"/>
    <property type="molecule type" value="Genomic_DNA"/>
</dbReference>
<dbReference type="AlphaFoldDB" id="A0A6J8D7F2"/>
<dbReference type="OrthoDB" id="5983572at2759"/>
<reference evidence="3 4" key="1">
    <citation type="submission" date="2020-06" db="EMBL/GenBank/DDBJ databases">
        <authorList>
            <person name="Li R."/>
            <person name="Bekaert M."/>
        </authorList>
    </citation>
    <scope>NUCLEOTIDE SEQUENCE [LARGE SCALE GENOMIC DNA]</scope>
    <source>
        <strain evidence="4">wild</strain>
    </source>
</reference>
<evidence type="ECO:0000256" key="1">
    <source>
        <dbReference type="SAM" id="Phobius"/>
    </source>
</evidence>
<dbReference type="InterPro" id="IPR058265">
    <property type="entry name" value="DUF7959"/>
</dbReference>
<evidence type="ECO:0000313" key="4">
    <source>
        <dbReference type="Proteomes" id="UP000507470"/>
    </source>
</evidence>
<keyword evidence="1" id="KW-1133">Transmembrane helix</keyword>
<sequence>MTQLRRKLTMKENGVFKSIIRSYQKVVAPNLQLFKYSVLLAIKNVANVSSVRIANMQVDYDANDIIVSVSILGTALITGNVQTPVTQIPLSQAVTSLTNAINQGKFVVTMAAAQTISLTARPFSLTPTTIKFGYYKPGPKKTVYSTGAVVGLAVGMAVFAFVLGFGAIYMFYKRNGGSFVKSDNPMDNPAYENAS</sequence>
<feature type="domain" description="DUF7959" evidence="2">
    <location>
        <begin position="22"/>
        <end position="126"/>
    </location>
</feature>
<dbReference type="Pfam" id="PF25899">
    <property type="entry name" value="DUF7959"/>
    <property type="match status" value="1"/>
</dbReference>
<proteinExistence type="predicted"/>
<keyword evidence="1" id="KW-0472">Membrane</keyword>
<keyword evidence="4" id="KW-1185">Reference proteome</keyword>
<keyword evidence="1" id="KW-0812">Transmembrane</keyword>
<name>A0A6J8D7F2_MYTCO</name>
<dbReference type="Proteomes" id="UP000507470">
    <property type="component" value="Unassembled WGS sequence"/>
</dbReference>
<organism evidence="3 4">
    <name type="scientific">Mytilus coruscus</name>
    <name type="common">Sea mussel</name>
    <dbReference type="NCBI Taxonomy" id="42192"/>
    <lineage>
        <taxon>Eukaryota</taxon>
        <taxon>Metazoa</taxon>
        <taxon>Spiralia</taxon>
        <taxon>Lophotrochozoa</taxon>
        <taxon>Mollusca</taxon>
        <taxon>Bivalvia</taxon>
        <taxon>Autobranchia</taxon>
        <taxon>Pteriomorphia</taxon>
        <taxon>Mytilida</taxon>
        <taxon>Mytiloidea</taxon>
        <taxon>Mytilidae</taxon>
        <taxon>Mytilinae</taxon>
        <taxon>Mytilus</taxon>
    </lineage>
</organism>
<accession>A0A6J8D7F2</accession>
<protein>
    <recommendedName>
        <fullName evidence="2">DUF7959 domain-containing protein</fullName>
    </recommendedName>
</protein>
<evidence type="ECO:0000313" key="3">
    <source>
        <dbReference type="EMBL" id="CAC5403060.1"/>
    </source>
</evidence>
<evidence type="ECO:0000259" key="2">
    <source>
        <dbReference type="Pfam" id="PF25899"/>
    </source>
</evidence>
<feature type="transmembrane region" description="Helical" evidence="1">
    <location>
        <begin position="149"/>
        <end position="172"/>
    </location>
</feature>
<gene>
    <name evidence="3" type="ORF">MCOR_36972</name>
</gene>